<organism evidence="4">
    <name type="scientific">Guillardia theta (strain CCMP2712)</name>
    <name type="common">Cryptophyte</name>
    <dbReference type="NCBI Taxonomy" id="905079"/>
    <lineage>
        <taxon>Eukaryota</taxon>
        <taxon>Cryptophyceae</taxon>
        <taxon>Pyrenomonadales</taxon>
        <taxon>Geminigeraceae</taxon>
        <taxon>Guillardia</taxon>
    </lineage>
</organism>
<dbReference type="GO" id="GO:0008474">
    <property type="term" value="F:palmitoyl-(protein) hydrolase activity"/>
    <property type="evidence" value="ECO:0007669"/>
    <property type="project" value="TreeGrafter"/>
</dbReference>
<dbReference type="PANTHER" id="PTHR10655">
    <property type="entry name" value="LYSOPHOSPHOLIPASE-RELATED"/>
    <property type="match status" value="1"/>
</dbReference>
<dbReference type="Proteomes" id="UP000011087">
    <property type="component" value="Unassembled WGS sequence"/>
</dbReference>
<sequence>PKGEQHTATVIFMHGLGDSGYGWAPVSEQLQMPWIKFMFPTAPAQPVSLNMGMEMPAWFDIYSLDPEDKKEDVEGMLESAKYVSDLIEKEIQKGIPPNRIVLGGFSQGGAIAYATSLMLSETPLAGVLCLSTWIPRFVRSRRAHTAAGLKQDFLVCHGDSDMVVQYDWGRQSFEKLVSEGAKAEFKTYRGMGHSLCGEELQGL</sequence>
<dbReference type="GO" id="GO:0005737">
    <property type="term" value="C:cytoplasm"/>
    <property type="evidence" value="ECO:0007669"/>
    <property type="project" value="TreeGrafter"/>
</dbReference>
<dbReference type="PANTHER" id="PTHR10655:SF17">
    <property type="entry name" value="LYSOPHOSPHOLIPASE-LIKE PROTEIN 1"/>
    <property type="match status" value="1"/>
</dbReference>
<proteinExistence type="inferred from homology"/>
<protein>
    <recommendedName>
        <fullName evidence="3">Phospholipase/carboxylesterase/thioesterase domain-containing protein</fullName>
    </recommendedName>
</protein>
<keyword evidence="6" id="KW-1185">Reference proteome</keyword>
<feature type="domain" description="Phospholipase/carboxylesterase/thioesterase" evidence="3">
    <location>
        <begin position="2"/>
        <end position="201"/>
    </location>
</feature>
<dbReference type="GO" id="GO:0052689">
    <property type="term" value="F:carboxylic ester hydrolase activity"/>
    <property type="evidence" value="ECO:0007669"/>
    <property type="project" value="TreeGrafter"/>
</dbReference>
<dbReference type="STRING" id="905079.L1JD16"/>
<dbReference type="OMA" id="GLTYPHK"/>
<feature type="non-terminal residue" evidence="4">
    <location>
        <position position="203"/>
    </location>
</feature>
<evidence type="ECO:0000256" key="2">
    <source>
        <dbReference type="ARBA" id="ARBA00022801"/>
    </source>
</evidence>
<dbReference type="AlphaFoldDB" id="L1JD16"/>
<dbReference type="RefSeq" id="XP_005832975.1">
    <property type="nucleotide sequence ID" value="XM_005832918.1"/>
</dbReference>
<evidence type="ECO:0000313" key="5">
    <source>
        <dbReference type="EnsemblProtists" id="EKX45995"/>
    </source>
</evidence>
<dbReference type="KEGG" id="gtt:GUITHDRAFT_57831"/>
<dbReference type="InterPro" id="IPR050565">
    <property type="entry name" value="LYPA1-2/EST-like"/>
</dbReference>
<dbReference type="InterPro" id="IPR003140">
    <property type="entry name" value="PLipase/COase/thioEstase"/>
</dbReference>
<keyword evidence="2" id="KW-0378">Hydrolase</keyword>
<comment type="similarity">
    <text evidence="1">Belongs to the AB hydrolase superfamily. AB hydrolase 2 family.</text>
</comment>
<reference evidence="5" key="3">
    <citation type="submission" date="2015-06" db="UniProtKB">
        <authorList>
            <consortium name="EnsemblProtists"/>
        </authorList>
    </citation>
    <scope>IDENTIFICATION</scope>
</reference>
<dbReference type="InterPro" id="IPR029058">
    <property type="entry name" value="AB_hydrolase_fold"/>
</dbReference>
<reference evidence="6" key="2">
    <citation type="submission" date="2012-11" db="EMBL/GenBank/DDBJ databases">
        <authorList>
            <person name="Kuo A."/>
            <person name="Curtis B.A."/>
            <person name="Tanifuji G."/>
            <person name="Burki F."/>
            <person name="Gruber A."/>
            <person name="Irimia M."/>
            <person name="Maruyama S."/>
            <person name="Arias M.C."/>
            <person name="Ball S.G."/>
            <person name="Gile G.H."/>
            <person name="Hirakawa Y."/>
            <person name="Hopkins J.F."/>
            <person name="Rensing S.A."/>
            <person name="Schmutz J."/>
            <person name="Symeonidi A."/>
            <person name="Elias M."/>
            <person name="Eveleigh R.J."/>
            <person name="Herman E.K."/>
            <person name="Klute M.J."/>
            <person name="Nakayama T."/>
            <person name="Obornik M."/>
            <person name="Reyes-Prieto A."/>
            <person name="Armbrust E.V."/>
            <person name="Aves S.J."/>
            <person name="Beiko R.G."/>
            <person name="Coutinho P."/>
            <person name="Dacks J.B."/>
            <person name="Durnford D.G."/>
            <person name="Fast N.M."/>
            <person name="Green B.R."/>
            <person name="Grisdale C."/>
            <person name="Hempe F."/>
            <person name="Henrissat B."/>
            <person name="Hoppner M.P."/>
            <person name="Ishida K.-I."/>
            <person name="Kim E."/>
            <person name="Koreny L."/>
            <person name="Kroth P.G."/>
            <person name="Liu Y."/>
            <person name="Malik S.-B."/>
            <person name="Maier U.G."/>
            <person name="McRose D."/>
            <person name="Mock T."/>
            <person name="Neilson J.A."/>
            <person name="Onodera N.T."/>
            <person name="Poole A.M."/>
            <person name="Pritham E.J."/>
            <person name="Richards T.A."/>
            <person name="Rocap G."/>
            <person name="Roy S.W."/>
            <person name="Sarai C."/>
            <person name="Schaack S."/>
            <person name="Shirato S."/>
            <person name="Slamovits C.H."/>
            <person name="Spencer D.F."/>
            <person name="Suzuki S."/>
            <person name="Worden A.Z."/>
            <person name="Zauner S."/>
            <person name="Barry K."/>
            <person name="Bell C."/>
            <person name="Bharti A.K."/>
            <person name="Crow J.A."/>
            <person name="Grimwood J."/>
            <person name="Kramer R."/>
            <person name="Lindquist E."/>
            <person name="Lucas S."/>
            <person name="Salamov A."/>
            <person name="McFadden G.I."/>
            <person name="Lane C.E."/>
            <person name="Keeling P.J."/>
            <person name="Gray M.W."/>
            <person name="Grigoriev I.V."/>
            <person name="Archibald J.M."/>
        </authorList>
    </citation>
    <scope>NUCLEOTIDE SEQUENCE</scope>
    <source>
        <strain evidence="6">CCMP2712</strain>
    </source>
</reference>
<evidence type="ECO:0000313" key="4">
    <source>
        <dbReference type="EMBL" id="EKX45995.1"/>
    </source>
</evidence>
<dbReference type="EMBL" id="JH992996">
    <property type="protein sequence ID" value="EKX45995.1"/>
    <property type="molecule type" value="Genomic_DNA"/>
</dbReference>
<dbReference type="PaxDb" id="55529-EKX45995"/>
<dbReference type="GeneID" id="17302790"/>
<dbReference type="OrthoDB" id="2418081at2759"/>
<gene>
    <name evidence="4" type="ORF">GUITHDRAFT_57831</name>
</gene>
<dbReference type="Pfam" id="PF02230">
    <property type="entry name" value="Abhydrolase_2"/>
    <property type="match status" value="1"/>
</dbReference>
<dbReference type="eggNOG" id="KOG2112">
    <property type="taxonomic scope" value="Eukaryota"/>
</dbReference>
<name>L1JD16_GUITC</name>
<dbReference type="HOGENOM" id="CLU_049413_3_5_1"/>
<accession>L1JD16</accession>
<reference evidence="4 6" key="1">
    <citation type="journal article" date="2012" name="Nature">
        <title>Algal genomes reveal evolutionary mosaicism and the fate of nucleomorphs.</title>
        <authorList>
            <consortium name="DOE Joint Genome Institute"/>
            <person name="Curtis B.A."/>
            <person name="Tanifuji G."/>
            <person name="Burki F."/>
            <person name="Gruber A."/>
            <person name="Irimia M."/>
            <person name="Maruyama S."/>
            <person name="Arias M.C."/>
            <person name="Ball S.G."/>
            <person name="Gile G.H."/>
            <person name="Hirakawa Y."/>
            <person name="Hopkins J.F."/>
            <person name="Kuo A."/>
            <person name="Rensing S.A."/>
            <person name="Schmutz J."/>
            <person name="Symeonidi A."/>
            <person name="Elias M."/>
            <person name="Eveleigh R.J."/>
            <person name="Herman E.K."/>
            <person name="Klute M.J."/>
            <person name="Nakayama T."/>
            <person name="Obornik M."/>
            <person name="Reyes-Prieto A."/>
            <person name="Armbrust E.V."/>
            <person name="Aves S.J."/>
            <person name="Beiko R.G."/>
            <person name="Coutinho P."/>
            <person name="Dacks J.B."/>
            <person name="Durnford D.G."/>
            <person name="Fast N.M."/>
            <person name="Green B.R."/>
            <person name="Grisdale C.J."/>
            <person name="Hempel F."/>
            <person name="Henrissat B."/>
            <person name="Hoppner M.P."/>
            <person name="Ishida K."/>
            <person name="Kim E."/>
            <person name="Koreny L."/>
            <person name="Kroth P.G."/>
            <person name="Liu Y."/>
            <person name="Malik S.B."/>
            <person name="Maier U.G."/>
            <person name="McRose D."/>
            <person name="Mock T."/>
            <person name="Neilson J.A."/>
            <person name="Onodera N.T."/>
            <person name="Poole A.M."/>
            <person name="Pritham E.J."/>
            <person name="Richards T.A."/>
            <person name="Rocap G."/>
            <person name="Roy S.W."/>
            <person name="Sarai C."/>
            <person name="Schaack S."/>
            <person name="Shirato S."/>
            <person name="Slamovits C.H."/>
            <person name="Spencer D.F."/>
            <person name="Suzuki S."/>
            <person name="Worden A.Z."/>
            <person name="Zauner S."/>
            <person name="Barry K."/>
            <person name="Bell C."/>
            <person name="Bharti A.K."/>
            <person name="Crow J.A."/>
            <person name="Grimwood J."/>
            <person name="Kramer R."/>
            <person name="Lindquist E."/>
            <person name="Lucas S."/>
            <person name="Salamov A."/>
            <person name="McFadden G.I."/>
            <person name="Lane C.E."/>
            <person name="Keeling P.J."/>
            <person name="Gray M.W."/>
            <person name="Grigoriev I.V."/>
            <person name="Archibald J.M."/>
        </authorList>
    </citation>
    <scope>NUCLEOTIDE SEQUENCE</scope>
    <source>
        <strain evidence="4 6">CCMP2712</strain>
    </source>
</reference>
<evidence type="ECO:0000259" key="3">
    <source>
        <dbReference type="Pfam" id="PF02230"/>
    </source>
</evidence>
<evidence type="ECO:0000313" key="6">
    <source>
        <dbReference type="Proteomes" id="UP000011087"/>
    </source>
</evidence>
<dbReference type="Gene3D" id="3.40.50.1820">
    <property type="entry name" value="alpha/beta hydrolase"/>
    <property type="match status" value="1"/>
</dbReference>
<dbReference type="EnsemblProtists" id="EKX45995">
    <property type="protein sequence ID" value="EKX45995"/>
    <property type="gene ID" value="GUITHDRAFT_57831"/>
</dbReference>
<feature type="non-terminal residue" evidence="4">
    <location>
        <position position="1"/>
    </location>
</feature>
<dbReference type="SUPFAM" id="SSF53474">
    <property type="entry name" value="alpha/beta-Hydrolases"/>
    <property type="match status" value="1"/>
</dbReference>
<evidence type="ECO:0000256" key="1">
    <source>
        <dbReference type="ARBA" id="ARBA00006499"/>
    </source>
</evidence>